<sequence>MIDAIVYSSLSGSCEEYAHRMSAALHVPFFTEQSHICPIGRKVVYIGWLLAGKVVGLNKAKERYNVVGVVSVGMGAPAANAEEVCRKKNGLGADIAVFPLQGRFDLKRLPLPYRLIMKVKIKDIAKRLNAKAAKTTLTPAEQACLTMATVGRGEPA</sequence>
<proteinExistence type="predicted"/>
<evidence type="ECO:0000313" key="1">
    <source>
        <dbReference type="EMBL" id="EKC60285.1"/>
    </source>
</evidence>
<feature type="non-terminal residue" evidence="1">
    <location>
        <position position="156"/>
    </location>
</feature>
<dbReference type="AlphaFoldDB" id="K1T2E7"/>
<gene>
    <name evidence="1" type="ORF">LEA_12942</name>
</gene>
<accession>K1T2E7</accession>
<name>K1T2E7_9ZZZZ</name>
<organism evidence="1">
    <name type="scientific">human gut metagenome</name>
    <dbReference type="NCBI Taxonomy" id="408170"/>
    <lineage>
        <taxon>unclassified sequences</taxon>
        <taxon>metagenomes</taxon>
        <taxon>organismal metagenomes</taxon>
    </lineage>
</organism>
<evidence type="ECO:0008006" key="2">
    <source>
        <dbReference type="Google" id="ProtNLM"/>
    </source>
</evidence>
<reference evidence="1" key="1">
    <citation type="journal article" date="2013" name="Environ. Microbiol.">
        <title>Microbiota from the distal guts of lean and obese adolescents exhibit partial functional redundancy besides clear differences in community structure.</title>
        <authorList>
            <person name="Ferrer M."/>
            <person name="Ruiz A."/>
            <person name="Lanza F."/>
            <person name="Haange S.B."/>
            <person name="Oberbach A."/>
            <person name="Till H."/>
            <person name="Bargiela R."/>
            <person name="Campoy C."/>
            <person name="Segura M.T."/>
            <person name="Richter M."/>
            <person name="von Bergen M."/>
            <person name="Seifert J."/>
            <person name="Suarez A."/>
        </authorList>
    </citation>
    <scope>NUCLEOTIDE SEQUENCE</scope>
</reference>
<comment type="caution">
    <text evidence="1">The sequence shown here is derived from an EMBL/GenBank/DDBJ whole genome shotgun (WGS) entry which is preliminary data.</text>
</comment>
<dbReference type="EMBL" id="AJWY01008769">
    <property type="protein sequence ID" value="EKC60285.1"/>
    <property type="molecule type" value="Genomic_DNA"/>
</dbReference>
<protein>
    <recommendedName>
        <fullName evidence="2">Flavodoxin domain-containing protein</fullName>
    </recommendedName>
</protein>